<comment type="caution">
    <text evidence="1">The sequence shown here is derived from an EMBL/GenBank/DDBJ whole genome shotgun (WGS) entry which is preliminary data.</text>
</comment>
<accession>A0A9P3G1H6</accession>
<evidence type="ECO:0000313" key="1">
    <source>
        <dbReference type="EMBL" id="GJE86506.1"/>
    </source>
</evidence>
<dbReference type="AlphaFoldDB" id="A0A9P3G1H6"/>
<dbReference type="EMBL" id="BPQB01000004">
    <property type="protein sequence ID" value="GJE86506.1"/>
    <property type="molecule type" value="Genomic_DNA"/>
</dbReference>
<reference evidence="1 2" key="1">
    <citation type="submission" date="2021-08" db="EMBL/GenBank/DDBJ databases">
        <title>Draft Genome Sequence of Phanerochaete sordida strain YK-624.</title>
        <authorList>
            <person name="Mori T."/>
            <person name="Dohra H."/>
            <person name="Suzuki T."/>
            <person name="Kawagishi H."/>
            <person name="Hirai H."/>
        </authorList>
    </citation>
    <scope>NUCLEOTIDE SEQUENCE [LARGE SCALE GENOMIC DNA]</scope>
    <source>
        <strain evidence="1 2">YK-624</strain>
    </source>
</reference>
<gene>
    <name evidence="1" type="ORF">PsYK624_025860</name>
</gene>
<sequence>MDDFSKPPYLTSLPSFLGSPGHKDDIACQEGISQMLAAYFLRHSEESTRRTVKAPCVQLRNALVVDHTRV</sequence>
<name>A0A9P3G1H6_9APHY</name>
<proteinExistence type="predicted"/>
<dbReference type="Proteomes" id="UP000703269">
    <property type="component" value="Unassembled WGS sequence"/>
</dbReference>
<evidence type="ECO:0000313" key="2">
    <source>
        <dbReference type="Proteomes" id="UP000703269"/>
    </source>
</evidence>
<protein>
    <submittedName>
        <fullName evidence="1">Uncharacterized protein</fullName>
    </submittedName>
</protein>
<organism evidence="1 2">
    <name type="scientific">Phanerochaete sordida</name>
    <dbReference type="NCBI Taxonomy" id="48140"/>
    <lineage>
        <taxon>Eukaryota</taxon>
        <taxon>Fungi</taxon>
        <taxon>Dikarya</taxon>
        <taxon>Basidiomycota</taxon>
        <taxon>Agaricomycotina</taxon>
        <taxon>Agaricomycetes</taxon>
        <taxon>Polyporales</taxon>
        <taxon>Phanerochaetaceae</taxon>
        <taxon>Phanerochaete</taxon>
    </lineage>
</organism>
<keyword evidence="2" id="KW-1185">Reference proteome</keyword>